<evidence type="ECO:0000313" key="4">
    <source>
        <dbReference type="Proteomes" id="UP000076765"/>
    </source>
</evidence>
<sequence>MNSPLTWLILLIGAGIVLYFIARFLPKKLNNPMRHIAPIERLQAELIQREPYFDYTIKQDRIIVSKDGSIHAFVILDDKAVNTTRKLDDVMIFSLKQRYRTKELSELVAKLQQFKK</sequence>
<protein>
    <submittedName>
        <fullName evidence="3">Uncharacterized protein</fullName>
    </submittedName>
</protein>
<dbReference type="AlphaFoldDB" id="A0A378PKW2"/>
<reference evidence="3 5" key="2">
    <citation type="submission" date="2018-06" db="EMBL/GenBank/DDBJ databases">
        <authorList>
            <consortium name="Pathogen Informatics"/>
            <person name="Doyle S."/>
        </authorList>
    </citation>
    <scope>NUCLEOTIDE SEQUENCE [LARGE SCALE GENOMIC DNA]</scope>
    <source>
        <strain evidence="3 5">NCTC11227</strain>
    </source>
</reference>
<dbReference type="EMBL" id="UGPW01000001">
    <property type="protein sequence ID" value="STY87423.1"/>
    <property type="molecule type" value="Genomic_DNA"/>
</dbReference>
<dbReference type="Proteomes" id="UP000076765">
    <property type="component" value="Chromosome"/>
</dbReference>
<keyword evidence="1" id="KW-1133">Transmembrane helix</keyword>
<keyword evidence="1" id="KW-0812">Transmembrane</keyword>
<evidence type="ECO:0000313" key="3">
    <source>
        <dbReference type="EMBL" id="STY87423.1"/>
    </source>
</evidence>
<dbReference type="STRING" id="29433.MOVS_06810"/>
<evidence type="ECO:0000313" key="2">
    <source>
        <dbReference type="EMBL" id="ANB91736.1"/>
    </source>
</evidence>
<keyword evidence="1" id="KW-0472">Membrane</keyword>
<gene>
    <name evidence="2" type="ORF">MOVS_06810</name>
    <name evidence="3" type="ORF">NCTC11227_01431</name>
</gene>
<organism evidence="3 5">
    <name type="scientific">Moraxella ovis</name>
    <dbReference type="NCBI Taxonomy" id="29433"/>
    <lineage>
        <taxon>Bacteria</taxon>
        <taxon>Pseudomonadati</taxon>
        <taxon>Pseudomonadota</taxon>
        <taxon>Gammaproteobacteria</taxon>
        <taxon>Moraxellales</taxon>
        <taxon>Moraxellaceae</taxon>
        <taxon>Moraxella</taxon>
    </lineage>
</organism>
<dbReference type="KEGG" id="moi:MOVS_06810"/>
<reference evidence="2 4" key="1">
    <citation type="submission" date="2015-04" db="EMBL/GenBank/DDBJ databases">
        <authorList>
            <person name="Calcutt M.J."/>
            <person name="Foecking M.F."/>
        </authorList>
    </citation>
    <scope>NUCLEOTIDE SEQUENCE [LARGE SCALE GENOMIC DNA]</scope>
    <source>
        <strain evidence="2 4">199/55</strain>
    </source>
</reference>
<dbReference type="RefSeq" id="WP_063514315.1">
    <property type="nucleotide sequence ID" value="NZ_CP011158.1"/>
</dbReference>
<keyword evidence="4" id="KW-1185">Reference proteome</keyword>
<proteinExistence type="predicted"/>
<feature type="transmembrane region" description="Helical" evidence="1">
    <location>
        <begin position="6"/>
        <end position="25"/>
    </location>
</feature>
<accession>A0A378PKW2</accession>
<dbReference type="EMBL" id="CP011158">
    <property type="protein sequence ID" value="ANB91736.1"/>
    <property type="molecule type" value="Genomic_DNA"/>
</dbReference>
<name>A0A378PKW2_9GAMM</name>
<evidence type="ECO:0000256" key="1">
    <source>
        <dbReference type="SAM" id="Phobius"/>
    </source>
</evidence>
<evidence type="ECO:0000313" key="5">
    <source>
        <dbReference type="Proteomes" id="UP000255102"/>
    </source>
</evidence>
<dbReference type="Proteomes" id="UP000255102">
    <property type="component" value="Unassembled WGS sequence"/>
</dbReference>